<protein>
    <submittedName>
        <fullName evidence="1">Uncharacterized protein</fullName>
    </submittedName>
</protein>
<sequence length="162" mass="18104">MALTVKRIGRTYSILDGDKILQGGFFSRGGAMAVRDEMEHTCLFCSSEIKDPTHRPFCSANCAAALNNQETLMYHLYITLSSRVKVPFGHPVDSLDEALGVAKTLDWLWSELVQDHLLVWPPAFDPLDPLAAVSHYEGCDVYVRDDSGNIWVLTPELTFETI</sequence>
<reference evidence="1" key="1">
    <citation type="submission" date="2020-05" db="EMBL/GenBank/DDBJ databases">
        <authorList>
            <person name="Chiriac C."/>
            <person name="Salcher M."/>
            <person name="Ghai R."/>
            <person name="Kavagutti S V."/>
        </authorList>
    </citation>
    <scope>NUCLEOTIDE SEQUENCE</scope>
</reference>
<gene>
    <name evidence="1" type="ORF">UFOVP1196_2</name>
</gene>
<proteinExistence type="predicted"/>
<evidence type="ECO:0000313" key="1">
    <source>
        <dbReference type="EMBL" id="CAB4189571.1"/>
    </source>
</evidence>
<organism evidence="1">
    <name type="scientific">uncultured Caudovirales phage</name>
    <dbReference type="NCBI Taxonomy" id="2100421"/>
    <lineage>
        <taxon>Viruses</taxon>
        <taxon>Duplodnaviria</taxon>
        <taxon>Heunggongvirae</taxon>
        <taxon>Uroviricota</taxon>
        <taxon>Caudoviricetes</taxon>
        <taxon>Peduoviridae</taxon>
        <taxon>Maltschvirus</taxon>
        <taxon>Maltschvirus maltsch</taxon>
    </lineage>
</organism>
<dbReference type="EMBL" id="LR797148">
    <property type="protein sequence ID" value="CAB4189571.1"/>
    <property type="molecule type" value="Genomic_DNA"/>
</dbReference>
<name>A0A6J5R7N2_9CAUD</name>
<accession>A0A6J5R7N2</accession>